<keyword evidence="6" id="KW-0408">Iron</keyword>
<evidence type="ECO:0000259" key="7">
    <source>
        <dbReference type="PROSITE" id="PS51471"/>
    </source>
</evidence>
<comment type="cofactor">
    <cofactor evidence="1">
        <name>L-ascorbate</name>
        <dbReference type="ChEBI" id="CHEBI:38290"/>
    </cofactor>
</comment>
<sequence>MPIVNKAAPLIIEIPNILTFKECDELMGKINQLNPSLATVRNDGEAEINTNVRNNERVVFSDFSLAEKLFLKAQEYVPPTMQGRILLSANERFRCYRYKVGMKFSPHYDGSLERNGNEKSYYSFLVYLNDDFEGGQTNFLTESICSITPRKGFGLLFQHLILHEGVEVSRGVKYVARTDLMYQR</sequence>
<name>B0C2I7_ACAM1</name>
<dbReference type="PANTHER" id="PTHR10869">
    <property type="entry name" value="PROLYL 4-HYDROXYLASE ALPHA SUBUNIT"/>
    <property type="match status" value="1"/>
</dbReference>
<dbReference type="GO" id="GO:0031418">
    <property type="term" value="F:L-ascorbic acid binding"/>
    <property type="evidence" value="ECO:0007669"/>
    <property type="project" value="UniProtKB-KW"/>
</dbReference>
<evidence type="ECO:0000256" key="6">
    <source>
        <dbReference type="ARBA" id="ARBA00023004"/>
    </source>
</evidence>
<evidence type="ECO:0000313" key="8">
    <source>
        <dbReference type="EMBL" id="ABW29777.1"/>
    </source>
</evidence>
<keyword evidence="2" id="KW-0479">Metal-binding</keyword>
<organism evidence="8 9">
    <name type="scientific">Acaryochloris marina (strain MBIC 11017)</name>
    <dbReference type="NCBI Taxonomy" id="329726"/>
    <lineage>
        <taxon>Bacteria</taxon>
        <taxon>Bacillati</taxon>
        <taxon>Cyanobacteriota</taxon>
        <taxon>Cyanophyceae</taxon>
        <taxon>Acaryochloridales</taxon>
        <taxon>Acaryochloridaceae</taxon>
        <taxon>Acaryochloris</taxon>
    </lineage>
</organism>
<accession>B0C2I7</accession>
<feature type="domain" description="Fe2OG dioxygenase" evidence="7">
    <location>
        <begin position="88"/>
        <end position="182"/>
    </location>
</feature>
<evidence type="ECO:0000256" key="2">
    <source>
        <dbReference type="ARBA" id="ARBA00022723"/>
    </source>
</evidence>
<gene>
    <name evidence="8" type="ordered locus">AM1_4806</name>
</gene>
<evidence type="ECO:0000313" key="9">
    <source>
        <dbReference type="Proteomes" id="UP000000268"/>
    </source>
</evidence>
<evidence type="ECO:0000256" key="5">
    <source>
        <dbReference type="ARBA" id="ARBA00023002"/>
    </source>
</evidence>
<evidence type="ECO:0000256" key="3">
    <source>
        <dbReference type="ARBA" id="ARBA00022896"/>
    </source>
</evidence>
<dbReference type="InterPro" id="IPR044862">
    <property type="entry name" value="Pro_4_hyd_alph_FE2OG_OXY"/>
</dbReference>
<dbReference type="AlphaFoldDB" id="B0C2I7"/>
<protein>
    <submittedName>
        <fullName evidence="8">Oxidoreductase, 2OG-Fe(II) oxygenase family</fullName>
    </submittedName>
</protein>
<keyword evidence="4" id="KW-0223">Dioxygenase</keyword>
<dbReference type="InterPro" id="IPR006620">
    <property type="entry name" value="Pro_4_hyd_alph"/>
</dbReference>
<dbReference type="SMART" id="SM00702">
    <property type="entry name" value="P4Hc"/>
    <property type="match status" value="1"/>
</dbReference>
<proteinExistence type="predicted"/>
<dbReference type="KEGG" id="amr:AM1_4806"/>
<dbReference type="Pfam" id="PF13640">
    <property type="entry name" value="2OG-FeII_Oxy_3"/>
    <property type="match status" value="1"/>
</dbReference>
<dbReference type="eggNOG" id="COG3128">
    <property type="taxonomic scope" value="Bacteria"/>
</dbReference>
<dbReference type="Gene3D" id="2.60.120.620">
    <property type="entry name" value="q2cbj1_9rhob like domain"/>
    <property type="match status" value="1"/>
</dbReference>
<dbReference type="EMBL" id="CP000828">
    <property type="protein sequence ID" value="ABW29777.1"/>
    <property type="molecule type" value="Genomic_DNA"/>
</dbReference>
<reference evidence="8 9" key="1">
    <citation type="journal article" date="2008" name="Proc. Natl. Acad. Sci. U.S.A.">
        <title>Niche adaptation and genome expansion in the chlorophyll d-producing cyanobacterium Acaryochloris marina.</title>
        <authorList>
            <person name="Swingley W.D."/>
            <person name="Chen M."/>
            <person name="Cheung P.C."/>
            <person name="Conrad A.L."/>
            <person name="Dejesa L.C."/>
            <person name="Hao J."/>
            <person name="Honchak B.M."/>
            <person name="Karbach L.E."/>
            <person name="Kurdoglu A."/>
            <person name="Lahiri S."/>
            <person name="Mastrian S.D."/>
            <person name="Miyashita H."/>
            <person name="Page L."/>
            <person name="Ramakrishna P."/>
            <person name="Satoh S."/>
            <person name="Sattley W.M."/>
            <person name="Shimada Y."/>
            <person name="Taylor H.L."/>
            <person name="Tomo T."/>
            <person name="Tsuchiya T."/>
            <person name="Wang Z.T."/>
            <person name="Raymond J."/>
            <person name="Mimuro M."/>
            <person name="Blankenship R.E."/>
            <person name="Touchman J.W."/>
        </authorList>
    </citation>
    <scope>NUCLEOTIDE SEQUENCE [LARGE SCALE GENOMIC DNA]</scope>
    <source>
        <strain evidence="9">MBIC 11017</strain>
    </source>
</reference>
<dbReference type="STRING" id="329726.AM1_4806"/>
<keyword evidence="9" id="KW-1185">Reference proteome</keyword>
<keyword evidence="5" id="KW-0560">Oxidoreductase</keyword>
<dbReference type="HOGENOM" id="CLU_041456_2_0_3"/>
<dbReference type="Proteomes" id="UP000000268">
    <property type="component" value="Chromosome"/>
</dbReference>
<evidence type="ECO:0000256" key="4">
    <source>
        <dbReference type="ARBA" id="ARBA00022964"/>
    </source>
</evidence>
<dbReference type="OrthoDB" id="255432at2"/>
<dbReference type="GO" id="GO:0005506">
    <property type="term" value="F:iron ion binding"/>
    <property type="evidence" value="ECO:0007669"/>
    <property type="project" value="InterPro"/>
</dbReference>
<dbReference type="InterPro" id="IPR005123">
    <property type="entry name" value="Oxoglu/Fe-dep_dioxygenase_dom"/>
</dbReference>
<evidence type="ECO:0000256" key="1">
    <source>
        <dbReference type="ARBA" id="ARBA00001961"/>
    </source>
</evidence>
<dbReference type="PROSITE" id="PS51471">
    <property type="entry name" value="FE2OG_OXY"/>
    <property type="match status" value="1"/>
</dbReference>
<dbReference type="InterPro" id="IPR045054">
    <property type="entry name" value="P4HA-like"/>
</dbReference>
<keyword evidence="3" id="KW-0847">Vitamin C</keyword>
<dbReference type="GO" id="GO:0004656">
    <property type="term" value="F:procollagen-proline 4-dioxygenase activity"/>
    <property type="evidence" value="ECO:0007669"/>
    <property type="project" value="TreeGrafter"/>
</dbReference>
<dbReference type="PANTHER" id="PTHR10869:SF241">
    <property type="entry name" value="FE2OG DIOXYGENASE DOMAIN-CONTAINING PROTEIN"/>
    <property type="match status" value="1"/>
</dbReference>
<dbReference type="RefSeq" id="WP_012165059.1">
    <property type="nucleotide sequence ID" value="NC_009925.1"/>
</dbReference>